<feature type="domain" description="Ig-like" evidence="2">
    <location>
        <begin position="206"/>
        <end position="280"/>
    </location>
</feature>
<dbReference type="Pfam" id="PF13895">
    <property type="entry name" value="Ig_2"/>
    <property type="match status" value="1"/>
</dbReference>
<sequence length="775" mass="88481">MAYASMYEKLNENIRQIPLKLNLHMREILDCNYAVNGWQKFVDLLAGTKFMLSKNDIETCSELYTGHRSPTNAMITKLGSKNFLVVDLLRILNQLEQESLVEDVRNYVGLPPEPVTITQEPASSVRLEAGEDLVLVVEAQGFPYPRYQWFLGDNEIHGETTFQLIKKNVQVEDSGSYCCRLHNSPDRNEVKFTRPTVVNVRPSPVPVILQHTPPQTLFSQDTLILWCKATTFVDSNLIYEWYKEDTFIAFGPCHKKQKLTKIDSGEYKCLVRNDFGVTITEPILVNVLIETLEIVVQPKSTTVDLDSLALFTCKARGPEPLIYQWYKDEICIQGATSSEFDIIIKSLSDTGIYFCKVSCPSFQMECRSDFAILRIKDNSKQVQKKYAATDKVALLIGNEDYRSEKKLTAPQNDVEILSEIFMHLNFKVVSLVNLTLNEMESAIMKFIEMLDKGVYGVFYYAGHGFEVNGDPYSYLTPVDAPTGCNIKSCLQAEKIQELMASKKPALCCLILDICRTIQQSNVHQSRPIRTPENSVYFYATTRGNFAYEYAREKIGRLVKHLQKFLFLEEGIETVFGKVRGDIGSTNSDYFKQVAEMKTNLIEVERSLTDPINCTNHTVEFTRREIAWREAHTLPKSETFIISSINVELKVDFQHKFSNVLVIYVTIINPGNTTNCYAWAAKFPSVLSADKPCIVPDNSKKTKVVIRDLQKLKDPMEIVIKVVYEECTKQKNLEHRIKLGYPLVANQQLWKKCTVFSQNEPTEQECIESLDQISLE</sequence>
<dbReference type="InterPro" id="IPR011029">
    <property type="entry name" value="DEATH-like_dom_sf"/>
</dbReference>
<dbReference type="InterPro" id="IPR001309">
    <property type="entry name" value="Pept_C14_p20"/>
</dbReference>
<dbReference type="InterPro" id="IPR013783">
    <property type="entry name" value="Ig-like_fold"/>
</dbReference>
<dbReference type="PANTHER" id="PTHR22576:SF37">
    <property type="entry name" value="MUCOSA-ASSOCIATED LYMPHOID TISSUE LYMPHOMA TRANSLOCATION PROTEIN 1"/>
    <property type="match status" value="1"/>
</dbReference>
<proteinExistence type="predicted"/>
<dbReference type="SUPFAM" id="SSF48726">
    <property type="entry name" value="Immunoglobulin"/>
    <property type="match status" value="3"/>
</dbReference>
<reference evidence="3" key="1">
    <citation type="submission" date="2021-01" db="EMBL/GenBank/DDBJ databases">
        <authorList>
            <person name="Li R."/>
            <person name="Bekaert M."/>
        </authorList>
    </citation>
    <scope>NUCLEOTIDE SEQUENCE</scope>
    <source>
        <strain evidence="3">Farmed</strain>
    </source>
</reference>
<dbReference type="EMBL" id="CAHIKZ030003174">
    <property type="protein sequence ID" value="CAE1297159.1"/>
    <property type="molecule type" value="Genomic_DNA"/>
</dbReference>
<evidence type="ECO:0000313" key="3">
    <source>
        <dbReference type="EMBL" id="CAE1297159.1"/>
    </source>
</evidence>
<evidence type="ECO:0000259" key="2">
    <source>
        <dbReference type="PROSITE" id="PS50835"/>
    </source>
</evidence>
<keyword evidence="3" id="KW-0378">Hydrolase</keyword>
<feature type="domain" description="Ig-like" evidence="2">
    <location>
        <begin position="282"/>
        <end position="358"/>
    </location>
</feature>
<evidence type="ECO:0000313" key="4">
    <source>
        <dbReference type="Proteomes" id="UP000597762"/>
    </source>
</evidence>
<dbReference type="EC" id="3.4.22.-" evidence="3"/>
<dbReference type="Proteomes" id="UP000597762">
    <property type="component" value="Unassembled WGS sequence"/>
</dbReference>
<dbReference type="Pfam" id="PF13927">
    <property type="entry name" value="Ig_3"/>
    <property type="match status" value="2"/>
</dbReference>
<feature type="domain" description="Caspase family p20" evidence="1">
    <location>
        <begin position="389"/>
        <end position="466"/>
    </location>
</feature>
<dbReference type="SMART" id="SM00409">
    <property type="entry name" value="IG"/>
    <property type="match status" value="3"/>
</dbReference>
<organism evidence="3 4">
    <name type="scientific">Acanthosepion pharaonis</name>
    <name type="common">Pharaoh cuttlefish</name>
    <name type="synonym">Sepia pharaonis</name>
    <dbReference type="NCBI Taxonomy" id="158019"/>
    <lineage>
        <taxon>Eukaryota</taxon>
        <taxon>Metazoa</taxon>
        <taxon>Spiralia</taxon>
        <taxon>Lophotrochozoa</taxon>
        <taxon>Mollusca</taxon>
        <taxon>Cephalopoda</taxon>
        <taxon>Coleoidea</taxon>
        <taxon>Decapodiformes</taxon>
        <taxon>Sepiida</taxon>
        <taxon>Sepiina</taxon>
        <taxon>Sepiidae</taxon>
        <taxon>Acanthosepion</taxon>
    </lineage>
</organism>
<dbReference type="InterPro" id="IPR029030">
    <property type="entry name" value="Caspase-like_dom_sf"/>
</dbReference>
<dbReference type="PANTHER" id="PTHR22576">
    <property type="entry name" value="MUCOSA ASSOCIATED LYMPHOID TISSUE LYMPHOMA TRANSLOCATION PROTEIN 1/PARACASPASE"/>
    <property type="match status" value="1"/>
</dbReference>
<evidence type="ECO:0000259" key="1">
    <source>
        <dbReference type="PROSITE" id="PS50208"/>
    </source>
</evidence>
<dbReference type="PROSITE" id="PS50835">
    <property type="entry name" value="IG_LIKE"/>
    <property type="match status" value="3"/>
</dbReference>
<dbReference type="InterPro" id="IPR036179">
    <property type="entry name" value="Ig-like_dom_sf"/>
</dbReference>
<comment type="caution">
    <text evidence="3">The sequence shown here is derived from an EMBL/GenBank/DDBJ whole genome shotgun (WGS) entry which is preliminary data.</text>
</comment>
<protein>
    <submittedName>
        <fullName evidence="3">MALT1</fullName>
        <ecNumber evidence="3">3.4.22.-</ecNumber>
    </submittedName>
</protein>
<dbReference type="Pfam" id="PF00656">
    <property type="entry name" value="Peptidase_C14"/>
    <property type="match status" value="1"/>
</dbReference>
<dbReference type="InterPro" id="IPR003599">
    <property type="entry name" value="Ig_sub"/>
</dbReference>
<accession>A0A812DD23</accession>
<dbReference type="Gene3D" id="2.60.40.3360">
    <property type="match status" value="1"/>
</dbReference>
<dbReference type="PROSITE" id="PS50208">
    <property type="entry name" value="CASPASE_P20"/>
    <property type="match status" value="1"/>
</dbReference>
<dbReference type="InterPro" id="IPR011600">
    <property type="entry name" value="Pept_C14_caspase"/>
</dbReference>
<dbReference type="InterPro" id="IPR033540">
    <property type="entry name" value="MALT1_IG-like_dom_sf"/>
</dbReference>
<dbReference type="InterPro" id="IPR041077">
    <property type="entry name" value="MALT1_Ig"/>
</dbReference>
<feature type="domain" description="Ig-like" evidence="2">
    <location>
        <begin position="112"/>
        <end position="193"/>
    </location>
</feature>
<dbReference type="Gene3D" id="3.40.50.1460">
    <property type="match status" value="1"/>
</dbReference>
<dbReference type="Pfam" id="PF18703">
    <property type="entry name" value="MALT1_Ig"/>
    <property type="match status" value="1"/>
</dbReference>
<dbReference type="SUPFAM" id="SSF52129">
    <property type="entry name" value="Caspase-like"/>
    <property type="match status" value="1"/>
</dbReference>
<name>A0A812DD23_ACAPH</name>
<dbReference type="GO" id="GO:0004197">
    <property type="term" value="F:cysteine-type endopeptidase activity"/>
    <property type="evidence" value="ECO:0007669"/>
    <property type="project" value="InterPro"/>
</dbReference>
<dbReference type="Gene3D" id="2.60.40.10">
    <property type="entry name" value="Immunoglobulins"/>
    <property type="match status" value="3"/>
</dbReference>
<dbReference type="SUPFAM" id="SSF47986">
    <property type="entry name" value="DEATH domain"/>
    <property type="match status" value="1"/>
</dbReference>
<dbReference type="OrthoDB" id="412369at2759"/>
<keyword evidence="4" id="KW-1185">Reference proteome</keyword>
<dbReference type="AlphaFoldDB" id="A0A812DD23"/>
<dbReference type="Gene3D" id="1.10.533.10">
    <property type="entry name" value="Death Domain, Fas"/>
    <property type="match status" value="1"/>
</dbReference>
<dbReference type="InterPro" id="IPR007110">
    <property type="entry name" value="Ig-like_dom"/>
</dbReference>
<gene>
    <name evidence="3" type="ORF">SPHA_51853</name>
</gene>
<dbReference type="GO" id="GO:0006508">
    <property type="term" value="P:proteolysis"/>
    <property type="evidence" value="ECO:0007669"/>
    <property type="project" value="InterPro"/>
</dbReference>
<dbReference type="InterPro" id="IPR052039">
    <property type="entry name" value="Caspase-related_regulators"/>
</dbReference>